<feature type="transmembrane region" description="Helical" evidence="1">
    <location>
        <begin position="152"/>
        <end position="171"/>
    </location>
</feature>
<evidence type="ECO:0000256" key="1">
    <source>
        <dbReference type="SAM" id="Phobius"/>
    </source>
</evidence>
<dbReference type="EMBL" id="CP025066">
    <property type="protein sequence ID" value="AUX08810.1"/>
    <property type="molecule type" value="Genomic_DNA"/>
</dbReference>
<keyword evidence="1" id="KW-0472">Membrane</keyword>
<keyword evidence="1" id="KW-1133">Transmembrane helix</keyword>
<dbReference type="KEGG" id="hdf:AArcSl_1177"/>
<gene>
    <name evidence="2" type="ORF">AArcSl_1177</name>
</gene>
<organism evidence="2 3">
    <name type="scientific">Halalkaliarchaeum desulfuricum</name>
    <dbReference type="NCBI Taxonomy" id="2055893"/>
    <lineage>
        <taxon>Archaea</taxon>
        <taxon>Methanobacteriati</taxon>
        <taxon>Methanobacteriota</taxon>
        <taxon>Stenosarchaea group</taxon>
        <taxon>Halobacteria</taxon>
        <taxon>Halobacteriales</taxon>
        <taxon>Haloferacaceae</taxon>
        <taxon>Halalkaliarchaeum</taxon>
    </lineage>
</organism>
<feature type="transmembrane region" description="Helical" evidence="1">
    <location>
        <begin position="95"/>
        <end position="114"/>
    </location>
</feature>
<dbReference type="AlphaFoldDB" id="A0A343TI88"/>
<accession>A0A343TI88</accession>
<keyword evidence="3" id="KW-1185">Reference proteome</keyword>
<feature type="transmembrane region" description="Helical" evidence="1">
    <location>
        <begin position="183"/>
        <end position="204"/>
    </location>
</feature>
<name>A0A343TI88_9EURY</name>
<feature type="transmembrane region" description="Helical" evidence="1">
    <location>
        <begin position="35"/>
        <end position="54"/>
    </location>
</feature>
<feature type="transmembrane region" description="Helical" evidence="1">
    <location>
        <begin position="66"/>
        <end position="83"/>
    </location>
</feature>
<evidence type="ECO:0000313" key="3">
    <source>
        <dbReference type="Proteomes" id="UP000263012"/>
    </source>
</evidence>
<dbReference type="Proteomes" id="UP000263012">
    <property type="component" value="Chromosome"/>
</dbReference>
<dbReference type="Pfam" id="PF24412">
    <property type="entry name" value="DUF7546"/>
    <property type="match status" value="1"/>
</dbReference>
<reference evidence="3" key="1">
    <citation type="submission" date="2017-11" db="EMBL/GenBank/DDBJ databases">
        <title>Phenotypic and genomic properties of facultatively anaerobic sulfur-reducing natronoarchaea from hypersaline soda lakes.</title>
        <authorList>
            <person name="Sorokin D.Y."/>
            <person name="Kublanov I.V."/>
            <person name="Roman P."/>
            <person name="Sinninghe Damste J.S."/>
            <person name="Golyshin P.N."/>
            <person name="Rojo D."/>
            <person name="Ciordia S."/>
            <person name="Mena M.D.C."/>
            <person name="Ferrer M."/>
            <person name="Messina E."/>
            <person name="Smedile F."/>
            <person name="La Spada G."/>
            <person name="La Cono V."/>
            <person name="Yakimov M.M."/>
        </authorList>
    </citation>
    <scope>NUCLEOTIDE SEQUENCE [LARGE SCALE GENOMIC DNA]</scope>
    <source>
        <strain evidence="3">AArc-Sl</strain>
    </source>
</reference>
<sequence length="241" mass="25020">MMNTGGRSAGARQRLRVVTGRISELLSRPDVRRDVIVIGGLLAIQLAFLAVYFLATDAEATQPRYLLYPLAWIAVGLWAPLRVGPRTGSTRARVVGAAVAVGYFLLVVWIAGLIGTHGDHAHHVQTGFDVALASPGWGPRVSYVTALGHVTVIPYLVVGYATLSYLVYAAIADATSAAASGMLGLFACVGCSFSLLASVVAGAAGGSSGLATAVYALSIDLSTLVFLLAVGLLLWRPGLRG</sequence>
<proteinExistence type="predicted"/>
<protein>
    <submittedName>
        <fullName evidence="2">Uncharacterized protein</fullName>
    </submittedName>
</protein>
<feature type="transmembrane region" description="Helical" evidence="1">
    <location>
        <begin position="210"/>
        <end position="235"/>
    </location>
</feature>
<dbReference type="InterPro" id="IPR055968">
    <property type="entry name" value="DUF7546"/>
</dbReference>
<keyword evidence="1" id="KW-0812">Transmembrane</keyword>
<evidence type="ECO:0000313" key="2">
    <source>
        <dbReference type="EMBL" id="AUX08810.1"/>
    </source>
</evidence>